<dbReference type="SUPFAM" id="SSF56059">
    <property type="entry name" value="Glutathione synthetase ATP-binding domain-like"/>
    <property type="match status" value="1"/>
</dbReference>
<evidence type="ECO:0000256" key="1">
    <source>
        <dbReference type="ARBA" id="ARBA00006820"/>
    </source>
</evidence>
<feature type="compositionally biased region" description="Low complexity" evidence="6">
    <location>
        <begin position="801"/>
        <end position="812"/>
    </location>
</feature>
<feature type="compositionally biased region" description="Low complexity" evidence="6">
    <location>
        <begin position="288"/>
        <end position="299"/>
    </location>
</feature>
<feature type="region of interest" description="Disordered" evidence="6">
    <location>
        <begin position="244"/>
        <end position="368"/>
    </location>
</feature>
<keyword evidence="3" id="KW-0547">Nucleotide-binding</keyword>
<keyword evidence="8" id="KW-1185">Reference proteome</keyword>
<feature type="compositionally biased region" description="Low complexity" evidence="6">
    <location>
        <begin position="595"/>
        <end position="604"/>
    </location>
</feature>
<comment type="caution">
    <text evidence="7">The sequence shown here is derived from an EMBL/GenBank/DDBJ whole genome shotgun (WGS) entry which is preliminary data.</text>
</comment>
<evidence type="ECO:0000256" key="2">
    <source>
        <dbReference type="ARBA" id="ARBA00022598"/>
    </source>
</evidence>
<keyword evidence="2" id="KW-0436">Ligase</keyword>
<dbReference type="Pfam" id="PF03133">
    <property type="entry name" value="TTL"/>
    <property type="match status" value="1"/>
</dbReference>
<feature type="compositionally biased region" description="Low complexity" evidence="6">
    <location>
        <begin position="244"/>
        <end position="253"/>
    </location>
</feature>
<dbReference type="STRING" id="1157962.A0A250WVW9"/>
<dbReference type="PANTHER" id="PTHR12241:SF39">
    <property type="entry name" value="TUBULIN POLYGLUTAMYLASE TTLL9-RELATED"/>
    <property type="match status" value="1"/>
</dbReference>
<organism evidence="7 8">
    <name type="scientific">Chlamydomonas eustigma</name>
    <dbReference type="NCBI Taxonomy" id="1157962"/>
    <lineage>
        <taxon>Eukaryota</taxon>
        <taxon>Viridiplantae</taxon>
        <taxon>Chlorophyta</taxon>
        <taxon>core chlorophytes</taxon>
        <taxon>Chlorophyceae</taxon>
        <taxon>CS clade</taxon>
        <taxon>Chlamydomonadales</taxon>
        <taxon>Chlamydomonadaceae</taxon>
        <taxon>Chlamydomonas</taxon>
    </lineage>
</organism>
<dbReference type="GO" id="GO:0015631">
    <property type="term" value="F:tubulin binding"/>
    <property type="evidence" value="ECO:0007669"/>
    <property type="project" value="TreeGrafter"/>
</dbReference>
<evidence type="ECO:0000256" key="4">
    <source>
        <dbReference type="ARBA" id="ARBA00022840"/>
    </source>
</evidence>
<feature type="compositionally biased region" description="Polar residues" evidence="6">
    <location>
        <begin position="1025"/>
        <end position="1034"/>
    </location>
</feature>
<dbReference type="GO" id="GO:0036064">
    <property type="term" value="C:ciliary basal body"/>
    <property type="evidence" value="ECO:0007669"/>
    <property type="project" value="TreeGrafter"/>
</dbReference>
<dbReference type="GO" id="GO:0000226">
    <property type="term" value="P:microtubule cytoskeleton organization"/>
    <property type="evidence" value="ECO:0007669"/>
    <property type="project" value="TreeGrafter"/>
</dbReference>
<feature type="region of interest" description="Disordered" evidence="6">
    <location>
        <begin position="901"/>
        <end position="931"/>
    </location>
</feature>
<protein>
    <recommendedName>
        <fullName evidence="5">Tubulin--tyrosine ligase-like protein 9</fullName>
    </recommendedName>
</protein>
<feature type="compositionally biased region" description="Low complexity" evidence="6">
    <location>
        <begin position="307"/>
        <end position="317"/>
    </location>
</feature>
<comment type="similarity">
    <text evidence="1">Belongs to the tubulin--tyrosine ligase family.</text>
</comment>
<feature type="compositionally biased region" description="Low complexity" evidence="6">
    <location>
        <begin position="1035"/>
        <end position="1052"/>
    </location>
</feature>
<evidence type="ECO:0000256" key="6">
    <source>
        <dbReference type="SAM" id="MobiDB-lite"/>
    </source>
</evidence>
<dbReference type="OrthoDB" id="202825at2759"/>
<dbReference type="GO" id="GO:0070740">
    <property type="term" value="F:tubulin-glutamic acid ligase activity"/>
    <property type="evidence" value="ECO:0007669"/>
    <property type="project" value="TreeGrafter"/>
</dbReference>
<dbReference type="InterPro" id="IPR004344">
    <property type="entry name" value="TTL/TTLL_fam"/>
</dbReference>
<dbReference type="Proteomes" id="UP000232323">
    <property type="component" value="Unassembled WGS sequence"/>
</dbReference>
<evidence type="ECO:0000313" key="7">
    <source>
        <dbReference type="EMBL" id="GAX74993.1"/>
    </source>
</evidence>
<evidence type="ECO:0000256" key="5">
    <source>
        <dbReference type="ARBA" id="ARBA00030445"/>
    </source>
</evidence>
<sequence>MLQLYEVFDADSDYLLAELAELRRQLPIVKGPDRFKLIQLQDVISTELQERGCSEELYKQLQTTKVDNVTNSPHGSGLKQGVQPVPVNHDGQVVHQRLKDVPHKASDSRTSSTLPAPPATAESTTAPKQEKAAADNMLNNASAAVPPAVLPAVLPVGISKCVHDTTTATPAIPEGYRNYDLEGETADVSSSSSSEDEMVDDAPKQSIHMTPLEAALLAYKMERKLINKARSAIVKKRAKTMMNNNSQVQQQQTPPRPSVPLAPHRRSDVSHPSVSGRHVKHPHQNYTSSPSSGMPASASDNSPASKQYSTTQQQSSSDTAVKSQKPPLPSTSGHKQPSPLSRTLSQDIQKATTADQEASGKALSQDASHSRLLLGSDNSAARLEVVKEPAGLQVMAAVSSKLPVGEVLDGIRVTRERVSSVAEVAGDDGSTRIPNRSRAASPYMMTSDDYKGAVEAGPKAAESRVEKDPTSGMEQTLPLEAYYSSDSSNSRGSATSSSCSYSNEGDYNGRTPVTDRGLTSRQRSASHSDTDLTSQQKVDFVTAAARGAARVGVATSTTPLVKLKTSSRDSRDALGSAEDGSSSEYDSEGREQDDGAAGAATASSPQQKDRYDSRKRGEQEPLSSPWNAWRKSAKLYLPGGAEAGLGADDRWSDWDILGGNGGVSAWARDGDDDELASQVKILRNARHVPPLAVPAGATAPVLPESSTHGAGRMRGAVAHLYEQYGRGDGGGGGGGGIGWVELERQEEDIPEEAERSNTEQEEGMSASSQAAAAAATEEEKVGKQAVRQQRPVGFGRTVSRAATPAAQSSQQPIDPPSPPPPTIPGAQYASVFGAFHEILSICYSVLHHMVEATGMGGGGSGSLFNASRPSIRASAFHPSDVTEKYKGLILRCRAWLDEVKRRQDKPGSKSKVQSSSRASVSQPFVHDPVSSSGQSEFVVLPVPQLKRYYAVVDDAFHPEVREVMQLAMMEMPGWELDPIDQVTEPGRPETAADWQAASTATRGNVLGSTRPLSSTSHHWSAVGTQVNAGSRPNTSGLASAGRPASAGAGSPGVQQQQHHLAGRCHMWNLLWTWSVKARVPFSDLLVWQRVNHFPEAKQLTRKDLLKKHLVRYQVMHGGSRLGYLLNILPTTYTLPKESTQFAEAFLRASHGVEPSITQPKDCNLWILKPVGSSRGRGISLINSMEELSNCTVTQEEPVVVQRYLTSPLLVQGYKFDLRLYVAVTSFNPLEAWLCTEGFARFATLPFDLDTGQLRNRFVHLTNSSIQKARASRPEDLPPFLQASVITTHLHGGSKCSLHRLKELLATQGVEWQPLWERIQEVVLVALFAAQDAIPHCVNSFELFGFDVMIDSSLKVWIIEVNSSPSLGLDTPLDRDIKPRVIRGLLQLLDPLPFDREALLAVLEQRMSVKGRRMRKGAGLLAGTAADEREMMCSDLLDILNGGTPKAYGSVRSGDAQEGYEQLAPSPLHDKLLKLKKPLG</sequence>
<feature type="region of interest" description="Disordered" evidence="6">
    <location>
        <begin position="1025"/>
        <end position="1056"/>
    </location>
</feature>
<evidence type="ECO:0000256" key="3">
    <source>
        <dbReference type="ARBA" id="ARBA00022741"/>
    </source>
</evidence>
<feature type="region of interest" description="Disordered" evidence="6">
    <location>
        <begin position="563"/>
        <end position="625"/>
    </location>
</feature>
<keyword evidence="4" id="KW-0067">ATP-binding</keyword>
<feature type="region of interest" description="Disordered" evidence="6">
    <location>
        <begin position="99"/>
        <end position="132"/>
    </location>
</feature>
<feature type="compositionally biased region" description="Low complexity" evidence="6">
    <location>
        <begin position="909"/>
        <end position="922"/>
    </location>
</feature>
<accession>A0A250WVW9</accession>
<proteinExistence type="inferred from homology"/>
<evidence type="ECO:0000313" key="8">
    <source>
        <dbReference type="Proteomes" id="UP000232323"/>
    </source>
</evidence>
<feature type="compositionally biased region" description="Low complexity" evidence="6">
    <location>
        <begin position="108"/>
        <end position="127"/>
    </location>
</feature>
<name>A0A250WVW9_9CHLO</name>
<feature type="region of interest" description="Disordered" evidence="6">
    <location>
        <begin position="454"/>
        <end position="533"/>
    </location>
</feature>
<feature type="compositionally biased region" description="Polar residues" evidence="6">
    <location>
        <begin position="517"/>
        <end position="533"/>
    </location>
</feature>
<feature type="region of interest" description="Disordered" evidence="6">
    <location>
        <begin position="746"/>
        <end position="825"/>
    </location>
</feature>
<feature type="compositionally biased region" description="Low complexity" evidence="6">
    <location>
        <begin position="484"/>
        <end position="502"/>
    </location>
</feature>
<gene>
    <name evidence="7" type="ORF">CEUSTIGMA_g2439.t1</name>
</gene>
<feature type="compositionally biased region" description="Pro residues" evidence="6">
    <location>
        <begin position="813"/>
        <end position="823"/>
    </location>
</feature>
<reference evidence="7 8" key="1">
    <citation type="submission" date="2017-08" db="EMBL/GenBank/DDBJ databases">
        <title>Acidophilic green algal genome provides insights into adaptation to an acidic environment.</title>
        <authorList>
            <person name="Hirooka S."/>
            <person name="Hirose Y."/>
            <person name="Kanesaki Y."/>
            <person name="Higuchi S."/>
            <person name="Fujiwara T."/>
            <person name="Onuma R."/>
            <person name="Era A."/>
            <person name="Ohbayashi R."/>
            <person name="Uzuka A."/>
            <person name="Nozaki H."/>
            <person name="Yoshikawa H."/>
            <person name="Miyagishima S.Y."/>
        </authorList>
    </citation>
    <scope>NUCLEOTIDE SEQUENCE [LARGE SCALE GENOMIC DNA]</scope>
    <source>
        <strain evidence="7 8">NIES-2499</strain>
    </source>
</reference>
<feature type="compositionally biased region" description="Low complexity" evidence="6">
    <location>
        <begin position="763"/>
        <end position="775"/>
    </location>
</feature>
<dbReference type="EMBL" id="BEGY01000010">
    <property type="protein sequence ID" value="GAX74993.1"/>
    <property type="molecule type" value="Genomic_DNA"/>
</dbReference>
<dbReference type="Gene3D" id="3.30.470.20">
    <property type="entry name" value="ATP-grasp fold, B domain"/>
    <property type="match status" value="1"/>
</dbReference>
<dbReference type="PANTHER" id="PTHR12241">
    <property type="entry name" value="TUBULIN POLYGLUTAMYLASE"/>
    <property type="match status" value="1"/>
</dbReference>
<dbReference type="GO" id="GO:0005524">
    <property type="term" value="F:ATP binding"/>
    <property type="evidence" value="ECO:0007669"/>
    <property type="project" value="UniProtKB-KW"/>
</dbReference>
<feature type="compositionally biased region" description="Low complexity" evidence="6">
    <location>
        <begin position="575"/>
        <end position="584"/>
    </location>
</feature>
<feature type="compositionally biased region" description="Polar residues" evidence="6">
    <location>
        <begin position="330"/>
        <end position="356"/>
    </location>
</feature>
<dbReference type="PROSITE" id="PS51221">
    <property type="entry name" value="TTL"/>
    <property type="match status" value="1"/>
</dbReference>
<feature type="compositionally biased region" description="Basic and acidic residues" evidence="6">
    <location>
        <begin position="607"/>
        <end position="619"/>
    </location>
</feature>